<reference evidence="4 5" key="1">
    <citation type="submission" date="2019-02" db="EMBL/GenBank/DDBJ databases">
        <authorList>
            <consortium name="Pathogen Informatics"/>
        </authorList>
    </citation>
    <scope>NUCLEOTIDE SEQUENCE [LARGE SCALE GENOMIC DNA]</scope>
    <source>
        <strain evidence="4 5">3012STDY6756504</strain>
    </source>
</reference>
<dbReference type="Pfam" id="PF24088">
    <property type="entry name" value="DUF7373"/>
    <property type="match status" value="1"/>
</dbReference>
<feature type="domain" description="DUF7373" evidence="2">
    <location>
        <begin position="58"/>
        <end position="252"/>
    </location>
</feature>
<dbReference type="EMBL" id="LR215973">
    <property type="protein sequence ID" value="VFA99453.1"/>
    <property type="molecule type" value="Genomic_DNA"/>
</dbReference>
<proteinExistence type="predicted"/>
<dbReference type="AlphaFoldDB" id="A0A4V6ICF5"/>
<evidence type="ECO:0000313" key="5">
    <source>
        <dbReference type="Proteomes" id="UP000290439"/>
    </source>
</evidence>
<feature type="domain" description="DUF7373" evidence="3">
    <location>
        <begin position="258"/>
        <end position="403"/>
    </location>
</feature>
<dbReference type="InterPro" id="IPR056463">
    <property type="entry name" value="DUF7373_C"/>
</dbReference>
<protein>
    <submittedName>
        <fullName evidence="4">Uncharacterized protein</fullName>
    </submittedName>
</protein>
<dbReference type="Proteomes" id="UP000290439">
    <property type="component" value="Chromosome"/>
</dbReference>
<evidence type="ECO:0000256" key="1">
    <source>
        <dbReference type="SAM" id="SignalP"/>
    </source>
</evidence>
<dbReference type="PROSITE" id="PS51257">
    <property type="entry name" value="PROKAR_LIPOPROTEIN"/>
    <property type="match status" value="1"/>
</dbReference>
<organism evidence="4 5">
    <name type="scientific">Nocardia cyriacigeorgica</name>
    <dbReference type="NCBI Taxonomy" id="135487"/>
    <lineage>
        <taxon>Bacteria</taxon>
        <taxon>Bacillati</taxon>
        <taxon>Actinomycetota</taxon>
        <taxon>Actinomycetes</taxon>
        <taxon>Mycobacteriales</taxon>
        <taxon>Nocardiaceae</taxon>
        <taxon>Nocardia</taxon>
    </lineage>
</organism>
<dbReference type="RefSeq" id="WP_130917661.1">
    <property type="nucleotide sequence ID" value="NZ_LR215973.1"/>
</dbReference>
<accession>A0A4V6ICF5</accession>
<gene>
    <name evidence="4" type="ORF">NCTC10797_03236</name>
</gene>
<sequence length="405" mass="43756">MGSYRPVLTRFAAVGTLALLTACSTVTGTPVAAEVDVRTLEVGDYPIEPLDVNGVRVASDGPILEGLRMAGAIAVPHEIDEDLVHNWGTDVIDSPKKAADASAISNVNLPTLERHGFLVAFDIAEADEPFPTDVRPTETDATVTRVVLMRFPDADRARTAARELESTDFAVSPDNRPVTVPGYAGAHAHWRPGIKTVSALMAHGEIVISVFLQHPRPDLDAMTTRLREIFDAQLPLLDEFEPTPPDEFTDLPRDPDDMLRRALTPGPRDQRVPISAGDYSAWTGRAAVHFRPVDQPELLEAWDDGGVDAVAESGSATVFRFRDDAAATAFGTTWAENQSPNSQPIDPPADVPGVRCVERPATTGKSAVARCYLTYRRHAAFVTGDGPTDVRHQAAAQYALLVNTQ</sequence>
<name>A0A4V6ICF5_9NOCA</name>
<feature type="chain" id="PRO_5020744753" evidence="1">
    <location>
        <begin position="33"/>
        <end position="405"/>
    </location>
</feature>
<dbReference type="InterPro" id="IPR055797">
    <property type="entry name" value="DUF7373"/>
</dbReference>
<evidence type="ECO:0000259" key="2">
    <source>
        <dbReference type="Pfam" id="PF24088"/>
    </source>
</evidence>
<feature type="signal peptide" evidence="1">
    <location>
        <begin position="1"/>
        <end position="32"/>
    </location>
</feature>
<evidence type="ECO:0000259" key="3">
    <source>
        <dbReference type="Pfam" id="PF24092"/>
    </source>
</evidence>
<keyword evidence="1" id="KW-0732">Signal</keyword>
<evidence type="ECO:0000313" key="4">
    <source>
        <dbReference type="EMBL" id="VFA99453.1"/>
    </source>
</evidence>
<dbReference type="Pfam" id="PF24092">
    <property type="entry name" value="DUF7373_C"/>
    <property type="match status" value="1"/>
</dbReference>